<reference evidence="2 3" key="1">
    <citation type="submission" date="2019-06" db="EMBL/GenBank/DDBJ databases">
        <title>Spirosoma utsteinense sp. nov. isolated from Antarctic ice-free soils.</title>
        <authorList>
            <person name="Tahon G."/>
        </authorList>
    </citation>
    <scope>NUCLEOTIDE SEQUENCE [LARGE SCALE GENOMIC DNA]</scope>
    <source>
        <strain evidence="2 3">LMG 31447</strain>
    </source>
</reference>
<gene>
    <name evidence="2" type="ORF">FH603_2413</name>
</gene>
<dbReference type="EMBL" id="VFIA01000012">
    <property type="protein sequence ID" value="MBC3791904.1"/>
    <property type="molecule type" value="Genomic_DNA"/>
</dbReference>
<dbReference type="Proteomes" id="UP000700732">
    <property type="component" value="Unassembled WGS sequence"/>
</dbReference>
<name>A0ABR6W5R9_9BACT</name>
<proteinExistence type="predicted"/>
<keyword evidence="3" id="KW-1185">Reference proteome</keyword>
<keyword evidence="1" id="KW-0812">Transmembrane</keyword>
<dbReference type="RefSeq" id="WP_186737682.1">
    <property type="nucleotide sequence ID" value="NZ_VFIA01000012.1"/>
</dbReference>
<sequence>MTYTTPNWADPITWAIALGLLALFCIQSWLVLRSQTLTAGRKTVRAILNGLLWLVIVAFVLQVSWHADRPATHAMLVGDEVPTAYARTIQDSLHIRDRFMARTLNAVYDTVTLVGQDFPTETLTRLSRSVIRWVPYSLPNQLQQLQWKGVVRQGELQRISGQVDAQAEQLLRVRYGNQTLDSLLVKPGLTPFNLQFPAFGQGQNQVEIVLGKQPLDTVRFYSRPVAPLRIQFLLDNPDFESKTLADWLGKQGHSVRVSATLSKNIRSQVGINNSAKGTIWKPDIVVTDPAQAASPVVRNAIVDGRAVLFINLSNPSTDVSVVNRALKTRWRISRSSTQETVPAGKNLTAHPYRFAGASNQFSVPGYPIAVQRTAGRVGISLLNETFPLALSGDSLAYGRIWYAVMAKLQPAAKNNVLVDAPVFSHLPSPVHVNNATEKASLLRVGTDTVRLIQSALNRQLATGTLLLDKYGWQSIQDSLSVYVEPAIARTPARSRHVINRFMRAHATDAASKATAIRQTRTSASGSVTSSETLPAWAWLALFLVCLTALWVEPKLG</sequence>
<comment type="caution">
    <text evidence="2">The sequence shown here is derived from an EMBL/GenBank/DDBJ whole genome shotgun (WGS) entry which is preliminary data.</text>
</comment>
<evidence type="ECO:0000313" key="2">
    <source>
        <dbReference type="EMBL" id="MBC3791904.1"/>
    </source>
</evidence>
<protein>
    <recommendedName>
        <fullName evidence="4">Aerotolerance regulator N-terminal domain-containing protein</fullName>
    </recommendedName>
</protein>
<accession>A0ABR6W5R9</accession>
<evidence type="ECO:0000256" key="1">
    <source>
        <dbReference type="SAM" id="Phobius"/>
    </source>
</evidence>
<evidence type="ECO:0008006" key="4">
    <source>
        <dbReference type="Google" id="ProtNLM"/>
    </source>
</evidence>
<keyword evidence="1" id="KW-1133">Transmembrane helix</keyword>
<feature type="transmembrane region" description="Helical" evidence="1">
    <location>
        <begin position="12"/>
        <end position="32"/>
    </location>
</feature>
<evidence type="ECO:0000313" key="3">
    <source>
        <dbReference type="Proteomes" id="UP000700732"/>
    </source>
</evidence>
<organism evidence="2 3">
    <name type="scientific">Spirosoma utsteinense</name>
    <dbReference type="NCBI Taxonomy" id="2585773"/>
    <lineage>
        <taxon>Bacteria</taxon>
        <taxon>Pseudomonadati</taxon>
        <taxon>Bacteroidota</taxon>
        <taxon>Cytophagia</taxon>
        <taxon>Cytophagales</taxon>
        <taxon>Cytophagaceae</taxon>
        <taxon>Spirosoma</taxon>
    </lineage>
</organism>
<keyword evidence="1" id="KW-0472">Membrane</keyword>
<feature type="transmembrane region" description="Helical" evidence="1">
    <location>
        <begin position="44"/>
        <end position="65"/>
    </location>
</feature>